<reference evidence="2" key="1">
    <citation type="submission" date="2016-05" db="EMBL/GenBank/DDBJ databases">
        <authorList>
            <person name="Lavstsen T."/>
            <person name="Jespersen J.S."/>
        </authorList>
    </citation>
    <scope>NUCLEOTIDE SEQUENCE</scope>
    <source>
        <strain evidence="2">PWN146_assembly</strain>
    </source>
</reference>
<evidence type="ECO:0000256" key="1">
    <source>
        <dbReference type="SAM" id="Phobius"/>
    </source>
</evidence>
<evidence type="ECO:0000313" key="2">
    <source>
        <dbReference type="EMBL" id="SAY46586.1"/>
    </source>
</evidence>
<protein>
    <submittedName>
        <fullName evidence="2">Uncharacterized protein</fullName>
    </submittedName>
</protein>
<accession>A0A1C3HNH2</accession>
<gene>
    <name evidence="2" type="ORF">PWN146_05355</name>
</gene>
<organism evidence="2">
    <name type="scientific">Serratia marcescens</name>
    <dbReference type="NCBI Taxonomy" id="615"/>
    <lineage>
        <taxon>Bacteria</taxon>
        <taxon>Pseudomonadati</taxon>
        <taxon>Pseudomonadota</taxon>
        <taxon>Gammaproteobacteria</taxon>
        <taxon>Enterobacterales</taxon>
        <taxon>Yersiniaceae</taxon>
        <taxon>Serratia</taxon>
    </lineage>
</organism>
<keyword evidence="1" id="KW-0472">Membrane</keyword>
<feature type="transmembrane region" description="Helical" evidence="1">
    <location>
        <begin position="94"/>
        <end position="119"/>
    </location>
</feature>
<feature type="transmembrane region" description="Helical" evidence="1">
    <location>
        <begin position="69"/>
        <end position="88"/>
    </location>
</feature>
<proteinExistence type="predicted"/>
<name>A0A1C3HNH2_SERMA</name>
<feature type="transmembrane region" description="Helical" evidence="1">
    <location>
        <begin position="27"/>
        <end position="48"/>
    </location>
</feature>
<keyword evidence="1" id="KW-1133">Transmembrane helix</keyword>
<dbReference type="EMBL" id="LT575492">
    <property type="protein sequence ID" value="SAY46586.1"/>
    <property type="molecule type" value="Genomic_DNA"/>
</dbReference>
<sequence length="138" mass="14889">MHHTKSTVAERPPLSARFIATEWFRGVGYALVTLFIFGTAWLFGLLVIEGAEALISGRAFKSLDAFTQSVLPIAMVSIGVVGAGTYIAESFNRLSLAALLRLVFILMLVVSLGGAMITVISEFHHRPLHCNCLGGPGW</sequence>
<dbReference type="RefSeq" id="WP_172690006.1">
    <property type="nucleotide sequence ID" value="NZ_LT575492.1"/>
</dbReference>
<dbReference type="AlphaFoldDB" id="A0A1C3HNH2"/>
<keyword evidence="1" id="KW-0812">Transmembrane</keyword>